<dbReference type="Proteomes" id="UP000023152">
    <property type="component" value="Unassembled WGS sequence"/>
</dbReference>
<reference evidence="1 2" key="1">
    <citation type="journal article" date="2013" name="Curr. Biol.">
        <title>The Genome of the Foraminiferan Reticulomyxa filosa.</title>
        <authorList>
            <person name="Glockner G."/>
            <person name="Hulsmann N."/>
            <person name="Schleicher M."/>
            <person name="Noegel A.A."/>
            <person name="Eichinger L."/>
            <person name="Gallinger C."/>
            <person name="Pawlowski J."/>
            <person name="Sierra R."/>
            <person name="Euteneuer U."/>
            <person name="Pillet L."/>
            <person name="Moustafa A."/>
            <person name="Platzer M."/>
            <person name="Groth M."/>
            <person name="Szafranski K."/>
            <person name="Schliwa M."/>
        </authorList>
    </citation>
    <scope>NUCLEOTIDE SEQUENCE [LARGE SCALE GENOMIC DNA]</scope>
</reference>
<comment type="caution">
    <text evidence="1">The sequence shown here is derived from an EMBL/GenBank/DDBJ whole genome shotgun (WGS) entry which is preliminary data.</text>
</comment>
<evidence type="ECO:0000313" key="1">
    <source>
        <dbReference type="EMBL" id="ETO34893.1"/>
    </source>
</evidence>
<accession>X6P9W3</accession>
<sequence length="164" mass="19234">MIKGNENEDGGIFSLTFLPLKNKENVSKKTDDSVCNVNLCYDTWKSKIFINLFILFNFDTMTTKYVKHSVKSILFFIDNLYLHNSVVSDKTAIIIENFSSLIYAREKLTILSNFVIICFCFFYKKNYTQLVEITKCCYENNTLSNYTRVHGRKNFFYILVPSKQ</sequence>
<dbReference type="AlphaFoldDB" id="X6P9W3"/>
<name>X6P9W3_RETFI</name>
<evidence type="ECO:0000313" key="2">
    <source>
        <dbReference type="Proteomes" id="UP000023152"/>
    </source>
</evidence>
<dbReference type="EMBL" id="ASPP01002168">
    <property type="protein sequence ID" value="ETO34893.1"/>
    <property type="molecule type" value="Genomic_DNA"/>
</dbReference>
<organism evidence="1 2">
    <name type="scientific">Reticulomyxa filosa</name>
    <dbReference type="NCBI Taxonomy" id="46433"/>
    <lineage>
        <taxon>Eukaryota</taxon>
        <taxon>Sar</taxon>
        <taxon>Rhizaria</taxon>
        <taxon>Retaria</taxon>
        <taxon>Foraminifera</taxon>
        <taxon>Monothalamids</taxon>
        <taxon>Reticulomyxidae</taxon>
        <taxon>Reticulomyxa</taxon>
    </lineage>
</organism>
<keyword evidence="2" id="KW-1185">Reference proteome</keyword>
<gene>
    <name evidence="1" type="ORF">RFI_02194</name>
</gene>
<protein>
    <submittedName>
        <fullName evidence="1">Uncharacterized protein</fullName>
    </submittedName>
</protein>
<proteinExistence type="predicted"/>